<evidence type="ECO:0000259" key="4">
    <source>
        <dbReference type="PROSITE" id="PS50240"/>
    </source>
</evidence>
<dbReference type="InterPro" id="IPR050430">
    <property type="entry name" value="Peptidase_S1"/>
</dbReference>
<accession>A0A2D0JNR5</accession>
<name>A0A2D0JNR5_9GAMM</name>
<dbReference type="RefSeq" id="WP_099114804.1">
    <property type="nucleotide sequence ID" value="NZ_CAWNQI010000045.1"/>
</dbReference>
<feature type="compositionally biased region" description="Basic and acidic residues" evidence="3">
    <location>
        <begin position="858"/>
        <end position="871"/>
    </location>
</feature>
<dbReference type="Gene3D" id="2.40.10.10">
    <property type="entry name" value="Trypsin-like serine proteases"/>
    <property type="match status" value="1"/>
</dbReference>
<feature type="region of interest" description="Disordered" evidence="3">
    <location>
        <begin position="858"/>
        <end position="886"/>
    </location>
</feature>
<gene>
    <name evidence="6" type="ORF">Xmir_02764</name>
    <name evidence="5" type="ORF">Xmir_03339</name>
</gene>
<dbReference type="PANTHER" id="PTHR24276">
    <property type="entry name" value="POLYSERASE-RELATED"/>
    <property type="match status" value="1"/>
</dbReference>
<dbReference type="GO" id="GO:0006508">
    <property type="term" value="P:proteolysis"/>
    <property type="evidence" value="ECO:0007669"/>
    <property type="project" value="InterPro"/>
</dbReference>
<dbReference type="InterPro" id="IPR009003">
    <property type="entry name" value="Peptidase_S1_PA"/>
</dbReference>
<evidence type="ECO:0000256" key="3">
    <source>
        <dbReference type="SAM" id="MobiDB-lite"/>
    </source>
</evidence>
<dbReference type="EMBL" id="NITZ01000020">
    <property type="protein sequence ID" value="PHM47285.1"/>
    <property type="molecule type" value="Genomic_DNA"/>
</dbReference>
<evidence type="ECO:0000256" key="1">
    <source>
        <dbReference type="ARBA" id="ARBA00007664"/>
    </source>
</evidence>
<dbReference type="PROSITE" id="PS50240">
    <property type="entry name" value="TRYPSIN_DOM"/>
    <property type="match status" value="1"/>
</dbReference>
<dbReference type="PANTHER" id="PTHR24276:SF98">
    <property type="entry name" value="FI18310P1-RELATED"/>
    <property type="match status" value="1"/>
</dbReference>
<dbReference type="Gene3D" id="2.60.40.10">
    <property type="entry name" value="Immunoglobulins"/>
    <property type="match status" value="1"/>
</dbReference>
<dbReference type="Proteomes" id="UP000221980">
    <property type="component" value="Unassembled WGS sequence"/>
</dbReference>
<comment type="caution">
    <text evidence="6">The sequence shown here is derived from an EMBL/GenBank/DDBJ whole genome shotgun (WGS) entry which is preliminary data.</text>
</comment>
<dbReference type="SUPFAM" id="SSF50494">
    <property type="entry name" value="Trypsin-like serine proteases"/>
    <property type="match status" value="1"/>
</dbReference>
<evidence type="ECO:0000256" key="2">
    <source>
        <dbReference type="ARBA" id="ARBA00023157"/>
    </source>
</evidence>
<evidence type="ECO:0000313" key="5">
    <source>
        <dbReference type="EMBL" id="PHM47285.1"/>
    </source>
</evidence>
<comment type="similarity">
    <text evidence="1">Belongs to the peptidase S1 family.</text>
</comment>
<dbReference type="GO" id="GO:0004252">
    <property type="term" value="F:serine-type endopeptidase activity"/>
    <property type="evidence" value="ECO:0007669"/>
    <property type="project" value="InterPro"/>
</dbReference>
<dbReference type="InterPro" id="IPR001314">
    <property type="entry name" value="Peptidase_S1A"/>
</dbReference>
<sequence length="1766" mass="196658">MTIFRTVFILFFLFYLDQSFSDSALKSSPLKAIYGGEKSCIDIGGDKCKSWIVNISEKKSDDEYTPLCSGSLISQDYVLTAAHCKIKGIKEYFILNDKKDVISSVKPEDFIIPSIDKDFALMKLEKPVSLDNYGRIRRFFNYDEVYGKLNEDYYNASIYGYGNLGINEETGEEISNDGTLRRADVKFFAKALDTKGWQGFMIKENEKLNSGITQGGDSGGPIIWNDTIIGVTSWGYEVLKIKKEEDKDNYPFSFFSDVTSKSAYLFAEKMKQIWINSPDWNGHLRKRGKHVIVKGLGRKSSKIEVVYSIGNGKKNVYDCGNIPLNGKWDCHIPHEEFFAEDINEMEDYVITITARESSKYSPEERVKEWREDTVKAKIPSISKEFGIDYPIDKSTIFTKDFIIRGYADPYSGVKLILKSHLNKENYYTQDKLCKEIKDGEVIKTNEYGYWSCAVKYEKIININKETDYKLNAIQLTDNKYIYDEVNISLKPKELTKLKIKRNEEDKSNVYRKKLEYDVNYSNEANIVCIFNTKSFDCANKHNDKHKFYLLNVSGGDVYNKIESEINVGGIQKIENSDPLDEKLRDSMADRLEGGYFKPNFIRSNDIKNAREVLSGKIKSESFFGIGGDDKRYIDPNEDIILPSEYYICMKKENNSSSFAERNQCDGEGKGGTYQEIELEKGKYVADIPIEYATYLEKDNFPTWRLSLPSTLQDGLYYIAVADKYHPVGLTRFKKNWFRLTPERSYFSIKTPEVKINTLSEGETATVGSSSFLSGSSNVPGDEVAIKRRKIAHSLELEKNNQNLSNETVICTGAVVSDNGNWQCGKPIIFPAGTYELTAELIKEGKVVATDITHITIKDKNDDDEPEQKKFEINNPKNNSTVDPDNPITFSGTFSGPAGGGFGGFISSLIGGLWGVIEGIASAFSGALGFFWEFTIHPGDIFGGDTYMMTLQETQNGVNVGDPIKWAFTVPMRITEPKLGAQYRLNDKISIKGQGSPGQFVFVAGSEYLLPPEKVTFPISSSGFICTTTVDEKGKWACPDNPVLTATNEGKFFLYAAQYKKIGSAQLGELGDTYERTSQVTRRYEVTKTKIQITNPEHGAKIAKLPFTVSGTGEKGAQVYIEGFGGADDCNTTVDASSGQWSCGPYQPEEGKYTLSADQFISDQLNSTSQISFEVQTKTIKPVVITQPHNGGVYRHLDNILPQGTGEPGTTVCLAEKVLSQICQTGVTVDEQGNWEWIDGLDTAVKGEQKLVAMAFLDNVRQSTAKVTFKIEPTAGETALTVETPKEDEVIKTPSYTFSGTIPSNAKTVTVKAFSGHDDCLAKLNMEDYTWTCGPYSSVPGDYDVAVVDDAGSQINRSFKVRYGDNLQMRVLEPTEGEQIATPTHTISGKGQAGAIVVVSIAGKRICEVYVDENQYWACPDAVKSIPGDYRLFAQQWVDDEFPGKPVIRNYEVIYGVRDIAVITPTEGEKITTKTYEISGKGQIGARVTISSSGKKLCDILVDEQQNWSCPTVQSVLGEYQFLAQQWVDGTPSVRSITRNYEVLYGIQDIKIDTTADAFCLDQNSYRPTSAFVVGTATKGAYVSLKVESDGGYSSTCITQTLETDGSWSCRVDDIELGGYNLTARQSITSNGHSISPIVNQKVNITYNKDLRITEPFNRENYETTSWTRNSGWVNVSGTGTPESQVLIEVVESSSGNKKTAKVNVGKKGEWNYGEPFWGGFLLDIGNYTLNVSSQSCGQNQSANVYFSVAQAPPPIYCPPHAICYGK</sequence>
<dbReference type="InterPro" id="IPR001254">
    <property type="entry name" value="Trypsin_dom"/>
</dbReference>
<dbReference type="EMBL" id="NITZ01000014">
    <property type="protein sequence ID" value="PHM47927.1"/>
    <property type="molecule type" value="Genomic_DNA"/>
</dbReference>
<keyword evidence="7" id="KW-1185">Reference proteome</keyword>
<dbReference type="InterPro" id="IPR013783">
    <property type="entry name" value="Ig-like_fold"/>
</dbReference>
<dbReference type="Pfam" id="PF00089">
    <property type="entry name" value="Trypsin"/>
    <property type="match status" value="1"/>
</dbReference>
<evidence type="ECO:0000313" key="7">
    <source>
        <dbReference type="Proteomes" id="UP000221980"/>
    </source>
</evidence>
<reference evidence="6 7" key="1">
    <citation type="journal article" date="2017" name="Nat. Microbiol.">
        <title>Natural product diversity associated with the nematode symbionts Photorhabdus and Xenorhabdus.</title>
        <authorList>
            <person name="Tobias N.J."/>
            <person name="Wolff H."/>
            <person name="Djahanschiri B."/>
            <person name="Grundmann F."/>
            <person name="Kronenwerth M."/>
            <person name="Shi Y.M."/>
            <person name="Simonyi S."/>
            <person name="Grun P."/>
            <person name="Shapiro-Ilan D."/>
            <person name="Pidot S.J."/>
            <person name="Stinear T.P."/>
            <person name="Ebersberger I."/>
            <person name="Bode H.B."/>
        </authorList>
    </citation>
    <scope>NUCLEOTIDE SEQUENCE [LARGE SCALE GENOMIC DNA]</scope>
    <source>
        <strain evidence="6 7">DSM 17902</strain>
    </source>
</reference>
<organism evidence="6 7">
    <name type="scientific">Xenorhabdus miraniensis</name>
    <dbReference type="NCBI Taxonomy" id="351674"/>
    <lineage>
        <taxon>Bacteria</taxon>
        <taxon>Pseudomonadati</taxon>
        <taxon>Pseudomonadota</taxon>
        <taxon>Gammaproteobacteria</taxon>
        <taxon>Enterobacterales</taxon>
        <taxon>Morganellaceae</taxon>
        <taxon>Xenorhabdus</taxon>
    </lineage>
</organism>
<evidence type="ECO:0000313" key="6">
    <source>
        <dbReference type="EMBL" id="PHM47927.1"/>
    </source>
</evidence>
<dbReference type="PRINTS" id="PR00722">
    <property type="entry name" value="CHYMOTRYPSIN"/>
</dbReference>
<protein>
    <submittedName>
        <fullName evidence="6">Trypsin</fullName>
    </submittedName>
</protein>
<proteinExistence type="inferred from homology"/>
<feature type="domain" description="Peptidase S1" evidence="4">
    <location>
        <begin position="33"/>
        <end position="277"/>
    </location>
</feature>
<dbReference type="OrthoDB" id="9813836at2"/>
<dbReference type="InterPro" id="IPR018114">
    <property type="entry name" value="TRYPSIN_HIS"/>
</dbReference>
<dbReference type="SMART" id="SM00020">
    <property type="entry name" value="Tryp_SPc"/>
    <property type="match status" value="1"/>
</dbReference>
<dbReference type="PROSITE" id="PS00134">
    <property type="entry name" value="TRYPSIN_HIS"/>
    <property type="match status" value="1"/>
</dbReference>
<dbReference type="InterPro" id="IPR043504">
    <property type="entry name" value="Peptidase_S1_PA_chymotrypsin"/>
</dbReference>
<keyword evidence="2" id="KW-1015">Disulfide bond</keyword>